<feature type="region of interest" description="Disordered" evidence="3">
    <location>
        <begin position="228"/>
        <end position="249"/>
    </location>
</feature>
<keyword evidence="2" id="KW-0233">DNA recombination</keyword>
<sequence>MHRINIPRLKLRNGIYYATWWNSEKRRPERLSLRTKDPGEAQARFGEFLLQGAEVRGEAPEDGALTCGVALDYYWQEHASQRIAAPERQQFAIDNLRPHFGSLRIAAVTPNHVSGYCELRSQGGIGQRSSAPTHRRELNVLKAAIMHAVKTKRFDLGDVPYIALPPSAPPKDRWLTQDELTVLLGATTGRLRLFILLAYWTGSRRAAIEKLTWFQVDLKQGRIQLAQPGEAKTAKRRPPCRSRRDCDPG</sequence>
<evidence type="ECO:0000313" key="5">
    <source>
        <dbReference type="EMBL" id="KKL45283.1"/>
    </source>
</evidence>
<evidence type="ECO:0000256" key="2">
    <source>
        <dbReference type="ARBA" id="ARBA00023172"/>
    </source>
</evidence>
<protein>
    <recommendedName>
        <fullName evidence="4">Tyr recombinase domain-containing protein</fullName>
    </recommendedName>
</protein>
<keyword evidence="1" id="KW-0238">DNA-binding</keyword>
<dbReference type="InterPro" id="IPR013762">
    <property type="entry name" value="Integrase-like_cat_sf"/>
</dbReference>
<dbReference type="InterPro" id="IPR010998">
    <property type="entry name" value="Integrase_recombinase_N"/>
</dbReference>
<organism evidence="5">
    <name type="scientific">marine sediment metagenome</name>
    <dbReference type="NCBI Taxonomy" id="412755"/>
    <lineage>
        <taxon>unclassified sequences</taxon>
        <taxon>metagenomes</taxon>
        <taxon>ecological metagenomes</taxon>
    </lineage>
</organism>
<dbReference type="SUPFAM" id="SSF56349">
    <property type="entry name" value="DNA breaking-rejoining enzymes"/>
    <property type="match status" value="1"/>
</dbReference>
<dbReference type="AlphaFoldDB" id="A0A0F9C7E7"/>
<gene>
    <name evidence="5" type="ORF">LCGC14_2357270</name>
</gene>
<dbReference type="Gene3D" id="1.10.443.10">
    <property type="entry name" value="Intergrase catalytic core"/>
    <property type="match status" value="1"/>
</dbReference>
<dbReference type="InterPro" id="IPR002104">
    <property type="entry name" value="Integrase_catalytic"/>
</dbReference>
<proteinExistence type="predicted"/>
<dbReference type="GO" id="GO:0015074">
    <property type="term" value="P:DNA integration"/>
    <property type="evidence" value="ECO:0007669"/>
    <property type="project" value="InterPro"/>
</dbReference>
<dbReference type="InterPro" id="IPR011010">
    <property type="entry name" value="DNA_brk_join_enz"/>
</dbReference>
<dbReference type="GO" id="GO:0003677">
    <property type="term" value="F:DNA binding"/>
    <property type="evidence" value="ECO:0007669"/>
    <property type="project" value="UniProtKB-KW"/>
</dbReference>
<dbReference type="PROSITE" id="PS51898">
    <property type="entry name" value="TYR_RECOMBINASE"/>
    <property type="match status" value="1"/>
</dbReference>
<dbReference type="EMBL" id="LAZR01034445">
    <property type="protein sequence ID" value="KKL45283.1"/>
    <property type="molecule type" value="Genomic_DNA"/>
</dbReference>
<evidence type="ECO:0000256" key="3">
    <source>
        <dbReference type="SAM" id="MobiDB-lite"/>
    </source>
</evidence>
<name>A0A0F9C7E7_9ZZZZ</name>
<feature type="domain" description="Tyr recombinase" evidence="4">
    <location>
        <begin position="170"/>
        <end position="249"/>
    </location>
</feature>
<accession>A0A0F9C7E7</accession>
<reference evidence="5" key="1">
    <citation type="journal article" date="2015" name="Nature">
        <title>Complex archaea that bridge the gap between prokaryotes and eukaryotes.</title>
        <authorList>
            <person name="Spang A."/>
            <person name="Saw J.H."/>
            <person name="Jorgensen S.L."/>
            <person name="Zaremba-Niedzwiedzka K."/>
            <person name="Martijn J."/>
            <person name="Lind A.E."/>
            <person name="van Eijk R."/>
            <person name="Schleper C."/>
            <person name="Guy L."/>
            <person name="Ettema T.J."/>
        </authorList>
    </citation>
    <scope>NUCLEOTIDE SEQUENCE</scope>
</reference>
<dbReference type="GO" id="GO:0006310">
    <property type="term" value="P:DNA recombination"/>
    <property type="evidence" value="ECO:0007669"/>
    <property type="project" value="UniProtKB-KW"/>
</dbReference>
<evidence type="ECO:0000256" key="1">
    <source>
        <dbReference type="ARBA" id="ARBA00023125"/>
    </source>
</evidence>
<dbReference type="Gene3D" id="1.10.150.130">
    <property type="match status" value="1"/>
</dbReference>
<evidence type="ECO:0000259" key="4">
    <source>
        <dbReference type="PROSITE" id="PS51898"/>
    </source>
</evidence>
<comment type="caution">
    <text evidence="5">The sequence shown here is derived from an EMBL/GenBank/DDBJ whole genome shotgun (WGS) entry which is preliminary data.</text>
</comment>